<dbReference type="Proteomes" id="UP000231028">
    <property type="component" value="Unassembled WGS sequence"/>
</dbReference>
<organism evidence="1 2">
    <name type="scientific">Candidatus Desantisbacteria bacterium CG_4_10_14_3_um_filter_40_18</name>
    <dbReference type="NCBI Taxonomy" id="1974544"/>
    <lineage>
        <taxon>Bacteria</taxon>
        <taxon>Candidatus Desantisiibacteriota</taxon>
    </lineage>
</organism>
<reference evidence="2" key="1">
    <citation type="submission" date="2017-09" db="EMBL/GenBank/DDBJ databases">
        <title>Depth-based differentiation of microbial function through sediment-hosted aquifers and enrichment of novel symbionts in the deep terrestrial subsurface.</title>
        <authorList>
            <person name="Probst A.J."/>
            <person name="Ladd B."/>
            <person name="Jarett J.K."/>
            <person name="Geller-Mcgrath D.E."/>
            <person name="Sieber C.M.K."/>
            <person name="Emerson J.B."/>
            <person name="Anantharaman K."/>
            <person name="Thomas B.C."/>
            <person name="Malmstrom R."/>
            <person name="Stieglmeier M."/>
            <person name="Klingl A."/>
            <person name="Woyke T."/>
            <person name="Ryan C.M."/>
            <person name="Banfield J.F."/>
        </authorList>
    </citation>
    <scope>NUCLEOTIDE SEQUENCE [LARGE SCALE GENOMIC DNA]</scope>
</reference>
<evidence type="ECO:0000313" key="1">
    <source>
        <dbReference type="EMBL" id="PIY19114.1"/>
    </source>
</evidence>
<gene>
    <name evidence="1" type="ORF">COZ13_07025</name>
</gene>
<protein>
    <submittedName>
        <fullName evidence="1">Uncharacterized protein</fullName>
    </submittedName>
</protein>
<dbReference type="EMBL" id="PFKI01000211">
    <property type="protein sequence ID" value="PIY19114.1"/>
    <property type="molecule type" value="Genomic_DNA"/>
</dbReference>
<sequence>MIDLIASASSYSRVNDGEKIDTVDMESAINEERANKKRALNRTYYDILLEIHDHKRLLSTDKVEALELFHALFALEYMNGKEWCDIHPLLIEDVEEYRKIKQNEKA</sequence>
<accession>A0A2M7P105</accession>
<comment type="caution">
    <text evidence="1">The sequence shown here is derived from an EMBL/GenBank/DDBJ whole genome shotgun (WGS) entry which is preliminary data.</text>
</comment>
<dbReference type="AlphaFoldDB" id="A0A2M7P105"/>
<name>A0A2M7P105_9BACT</name>
<evidence type="ECO:0000313" key="2">
    <source>
        <dbReference type="Proteomes" id="UP000231028"/>
    </source>
</evidence>
<proteinExistence type="predicted"/>